<organism evidence="3 4">
    <name type="scientific">Pseudomonas monteilii</name>
    <dbReference type="NCBI Taxonomy" id="76759"/>
    <lineage>
        <taxon>Bacteria</taxon>
        <taxon>Pseudomonadati</taxon>
        <taxon>Pseudomonadota</taxon>
        <taxon>Gammaproteobacteria</taxon>
        <taxon>Pseudomonadales</taxon>
        <taxon>Pseudomonadaceae</taxon>
        <taxon>Pseudomonas</taxon>
    </lineage>
</organism>
<dbReference type="GO" id="GO:0016757">
    <property type="term" value="F:glycosyltransferase activity"/>
    <property type="evidence" value="ECO:0007669"/>
    <property type="project" value="InterPro"/>
</dbReference>
<accession>A0AAE6V132</accession>
<feature type="domain" description="Glycosyl transferase family 1" evidence="1">
    <location>
        <begin position="206"/>
        <end position="372"/>
    </location>
</feature>
<dbReference type="Proteomes" id="UP000464593">
    <property type="component" value="Chromosome"/>
</dbReference>
<dbReference type="PANTHER" id="PTHR45947:SF3">
    <property type="entry name" value="SULFOQUINOVOSYL TRANSFERASE SQD2"/>
    <property type="match status" value="1"/>
</dbReference>
<dbReference type="PANTHER" id="PTHR45947">
    <property type="entry name" value="SULFOQUINOVOSYL TRANSFERASE SQD2"/>
    <property type="match status" value="1"/>
</dbReference>
<gene>
    <name evidence="3" type="ORF">TCK1_1390</name>
</gene>
<dbReference type="AlphaFoldDB" id="A0AAE6V132"/>
<evidence type="ECO:0000259" key="1">
    <source>
        <dbReference type="Pfam" id="PF00534"/>
    </source>
</evidence>
<evidence type="ECO:0000313" key="3">
    <source>
        <dbReference type="EMBL" id="QHB26736.1"/>
    </source>
</evidence>
<sequence>MIVWNEFVNDARVLKEAQTLATSNYDVKVFALHTPGKTLQNEVIQEKLSVRRIARSPLWRWRKPTYNAHAREPVQKNVPEQVHVSILRLIARTWTHLGLLVNIISFRPDVIHAHDVNTLPTAWLAKLLTGAKLVYDAHEISTSREGYVQFKKTVALVEKYLIPRAAAVITTTDTRAKYLARLYKVSRPLTLQNRPRFVESVKSRILHEQLGLAEEWPIVLYQGGIQSGRGLEKLVRCAKQFEPCYVVLIGGGRLTQKLFDIRESLELQSVVHFIPTVALSELPNYTAAADIAVQPIENTCFNHFSTDSNKLFEYIIAGVPSVATNFPEIRKIINEHQAGVLIPDNDDAALVEAVNKLLGDRNLRTSLSKNAKLAAKALSWESQENLLTGLYQNILSDRQDKVA</sequence>
<dbReference type="InterPro" id="IPR028098">
    <property type="entry name" value="Glyco_trans_4-like_N"/>
</dbReference>
<name>A0AAE6V132_9PSED</name>
<dbReference type="Pfam" id="PF00534">
    <property type="entry name" value="Glycos_transf_1"/>
    <property type="match status" value="1"/>
</dbReference>
<reference evidence="3 4" key="1">
    <citation type="submission" date="2019-05" db="EMBL/GenBank/DDBJ databases">
        <title>Complete genome sequence of Pseudomonas Pseudomonas resinovorans.</title>
        <authorList>
            <person name="Chen H.-P."/>
        </authorList>
    </citation>
    <scope>NUCLEOTIDE SEQUENCE [LARGE SCALE GENOMIC DNA]</scope>
    <source>
        <strain evidence="3 4">TCU-CK1</strain>
    </source>
</reference>
<evidence type="ECO:0000313" key="4">
    <source>
        <dbReference type="Proteomes" id="UP000464593"/>
    </source>
</evidence>
<dbReference type="EMBL" id="CP040324">
    <property type="protein sequence ID" value="QHB26736.1"/>
    <property type="molecule type" value="Genomic_DNA"/>
</dbReference>
<dbReference type="SUPFAM" id="SSF53756">
    <property type="entry name" value="UDP-Glycosyltransferase/glycogen phosphorylase"/>
    <property type="match status" value="1"/>
</dbReference>
<protein>
    <submittedName>
        <fullName evidence="3">Glycosyltransferase WbpH</fullName>
    </submittedName>
</protein>
<dbReference type="Pfam" id="PF13579">
    <property type="entry name" value="Glyco_trans_4_4"/>
    <property type="match status" value="1"/>
</dbReference>
<dbReference type="InterPro" id="IPR050194">
    <property type="entry name" value="Glycosyltransferase_grp1"/>
</dbReference>
<proteinExistence type="predicted"/>
<evidence type="ECO:0000259" key="2">
    <source>
        <dbReference type="Pfam" id="PF13579"/>
    </source>
</evidence>
<dbReference type="Gene3D" id="3.40.50.2000">
    <property type="entry name" value="Glycogen Phosphorylase B"/>
    <property type="match status" value="2"/>
</dbReference>
<feature type="domain" description="Glycosyltransferase subfamily 4-like N-terminal" evidence="2">
    <location>
        <begin position="12"/>
        <end position="183"/>
    </location>
</feature>
<dbReference type="InterPro" id="IPR001296">
    <property type="entry name" value="Glyco_trans_1"/>
</dbReference>